<organism evidence="6">
    <name type="scientific">Caldilineaceae bacterium SB0661_bin_32</name>
    <dbReference type="NCBI Taxonomy" id="2605255"/>
    <lineage>
        <taxon>Bacteria</taxon>
        <taxon>Bacillati</taxon>
        <taxon>Chloroflexota</taxon>
        <taxon>Caldilineae</taxon>
        <taxon>Caldilineales</taxon>
        <taxon>Caldilineaceae</taxon>
    </lineage>
</organism>
<sequence>HAEEEGHDDDDDEHGHAEEEGHDDDDDEHGHADEDDHEGEEGEPDPHLLLDPNFAIRYAKVIFVTLAEHDPDNRDYYESNFNEYTARLVALDEAIQAATATIPESNRRLLTYHDSFGYFAIRYGYTVIGAIQPNDTSQPSAKEVAALIDQLREEGVPAIFGSILFPADVIDQIASETGVTVSTLLDDGLPGGPDDPEHTYIGMMVQNMRTLATTLGGDPSLMDGVEVGNVPDSE</sequence>
<name>A0A6B1DC45_9CHLR</name>
<dbReference type="InterPro" id="IPR006127">
    <property type="entry name" value="ZnuA-like"/>
</dbReference>
<dbReference type="PANTHER" id="PTHR42953:SF1">
    <property type="entry name" value="METAL-BINDING PROTEIN HI_0362-RELATED"/>
    <property type="match status" value="1"/>
</dbReference>
<dbReference type="SUPFAM" id="SSF53807">
    <property type="entry name" value="Helical backbone' metal receptor"/>
    <property type="match status" value="1"/>
</dbReference>
<protein>
    <submittedName>
        <fullName evidence="6">Zinc ABC transporter substrate-binding protein</fullName>
    </submittedName>
</protein>
<keyword evidence="3" id="KW-0479">Metal-binding</keyword>
<evidence type="ECO:0000256" key="2">
    <source>
        <dbReference type="ARBA" id="ARBA00022448"/>
    </source>
</evidence>
<dbReference type="EMBL" id="VXMH01000112">
    <property type="protein sequence ID" value="MYC97328.1"/>
    <property type="molecule type" value="Genomic_DNA"/>
</dbReference>
<dbReference type="GO" id="GO:0046872">
    <property type="term" value="F:metal ion binding"/>
    <property type="evidence" value="ECO:0007669"/>
    <property type="project" value="UniProtKB-KW"/>
</dbReference>
<evidence type="ECO:0000256" key="3">
    <source>
        <dbReference type="ARBA" id="ARBA00022723"/>
    </source>
</evidence>
<evidence type="ECO:0000256" key="5">
    <source>
        <dbReference type="SAM" id="MobiDB-lite"/>
    </source>
</evidence>
<feature type="compositionally biased region" description="Acidic residues" evidence="5">
    <location>
        <begin position="1"/>
        <end position="12"/>
    </location>
</feature>
<keyword evidence="4" id="KW-0732">Signal</keyword>
<accession>A0A6B1DC45</accession>
<evidence type="ECO:0000313" key="6">
    <source>
        <dbReference type="EMBL" id="MYC97328.1"/>
    </source>
</evidence>
<reference evidence="6" key="1">
    <citation type="submission" date="2019-09" db="EMBL/GenBank/DDBJ databases">
        <title>Characterisation of the sponge microbiome using genome-centric metagenomics.</title>
        <authorList>
            <person name="Engelberts J.P."/>
            <person name="Robbins S.J."/>
            <person name="De Goeij J.M."/>
            <person name="Aranda M."/>
            <person name="Bell S.C."/>
            <person name="Webster N.S."/>
        </authorList>
    </citation>
    <scope>NUCLEOTIDE SEQUENCE</scope>
    <source>
        <strain evidence="6">SB0661_bin_32</strain>
    </source>
</reference>
<dbReference type="Pfam" id="PF01297">
    <property type="entry name" value="ZnuA"/>
    <property type="match status" value="1"/>
</dbReference>
<dbReference type="GO" id="GO:0030001">
    <property type="term" value="P:metal ion transport"/>
    <property type="evidence" value="ECO:0007669"/>
    <property type="project" value="InterPro"/>
</dbReference>
<dbReference type="Gene3D" id="3.40.50.1980">
    <property type="entry name" value="Nitrogenase molybdenum iron protein domain"/>
    <property type="match status" value="2"/>
</dbReference>
<dbReference type="InterPro" id="IPR050492">
    <property type="entry name" value="Bact_metal-bind_prot9"/>
</dbReference>
<feature type="region of interest" description="Disordered" evidence="5">
    <location>
        <begin position="1"/>
        <end position="49"/>
    </location>
</feature>
<comment type="subcellular location">
    <subcellularLocation>
        <location evidence="1">Cell envelope</location>
    </subcellularLocation>
</comment>
<evidence type="ECO:0000256" key="1">
    <source>
        <dbReference type="ARBA" id="ARBA00004196"/>
    </source>
</evidence>
<dbReference type="AlphaFoldDB" id="A0A6B1DC45"/>
<gene>
    <name evidence="6" type="ORF">F4X14_20430</name>
</gene>
<proteinExistence type="predicted"/>
<evidence type="ECO:0000256" key="4">
    <source>
        <dbReference type="ARBA" id="ARBA00022729"/>
    </source>
</evidence>
<comment type="caution">
    <text evidence="6">The sequence shown here is derived from an EMBL/GenBank/DDBJ whole genome shotgun (WGS) entry which is preliminary data.</text>
</comment>
<dbReference type="PANTHER" id="PTHR42953">
    <property type="entry name" value="HIGH-AFFINITY ZINC UPTAKE SYSTEM PROTEIN ZNUA-RELATED"/>
    <property type="match status" value="1"/>
</dbReference>
<dbReference type="GO" id="GO:0030313">
    <property type="term" value="C:cell envelope"/>
    <property type="evidence" value="ECO:0007669"/>
    <property type="project" value="UniProtKB-SubCell"/>
</dbReference>
<keyword evidence="2" id="KW-0813">Transport</keyword>
<feature type="non-terminal residue" evidence="6">
    <location>
        <position position="1"/>
    </location>
</feature>